<evidence type="ECO:0000256" key="4">
    <source>
        <dbReference type="ARBA" id="ARBA00023015"/>
    </source>
</evidence>
<feature type="region of interest" description="Disordered" evidence="9">
    <location>
        <begin position="465"/>
        <end position="549"/>
    </location>
</feature>
<dbReference type="FunFam" id="1.10.10.60:FF:000007">
    <property type="entry name" value="Two-component response regulator"/>
    <property type="match status" value="1"/>
</dbReference>
<dbReference type="PANTHER" id="PTHR43874">
    <property type="entry name" value="TWO-COMPONENT RESPONSE REGULATOR"/>
    <property type="match status" value="1"/>
</dbReference>
<evidence type="ECO:0000256" key="1">
    <source>
        <dbReference type="ARBA" id="ARBA00004123"/>
    </source>
</evidence>
<dbReference type="PANTHER" id="PTHR43874:SF19">
    <property type="entry name" value="RESPONSE REGULATOR 23-RELATED"/>
    <property type="match status" value="1"/>
</dbReference>
<feature type="domain" description="HTH myb-type" evidence="11">
    <location>
        <begin position="228"/>
        <end position="285"/>
    </location>
</feature>
<dbReference type="SUPFAM" id="SSF52172">
    <property type="entry name" value="CheY-like"/>
    <property type="match status" value="1"/>
</dbReference>
<evidence type="ECO:0000259" key="10">
    <source>
        <dbReference type="PROSITE" id="PS50110"/>
    </source>
</evidence>
<feature type="modified residue" description="4-aspartylphosphate" evidence="8">
    <location>
        <position position="76"/>
    </location>
</feature>
<evidence type="ECO:0000256" key="6">
    <source>
        <dbReference type="ARBA" id="ARBA00023163"/>
    </source>
</evidence>
<reference evidence="12" key="1">
    <citation type="journal article" date="2019" name="Database">
        <title>The radish genome database (RadishGD): an integrated information resource for radish genomics.</title>
        <authorList>
            <person name="Yu H.J."/>
            <person name="Baek S."/>
            <person name="Lee Y.J."/>
            <person name="Cho A."/>
            <person name="Mun J.H."/>
        </authorList>
    </citation>
    <scope>NUCLEOTIDE SEQUENCE [LARGE SCALE GENOMIC DNA]</scope>
    <source>
        <strain evidence="12">cv. WK10039</strain>
    </source>
</reference>
<dbReference type="SUPFAM" id="SSF46689">
    <property type="entry name" value="Homeodomain-like"/>
    <property type="match status" value="1"/>
</dbReference>
<evidence type="ECO:0000313" key="13">
    <source>
        <dbReference type="RefSeq" id="XP_018443368.1"/>
    </source>
</evidence>
<feature type="compositionally biased region" description="Polar residues" evidence="9">
    <location>
        <begin position="465"/>
        <end position="494"/>
    </location>
</feature>
<dbReference type="KEGG" id="rsz:108815221"/>
<dbReference type="Proteomes" id="UP000504610">
    <property type="component" value="Chromosome 7"/>
</dbReference>
<evidence type="ECO:0000259" key="11">
    <source>
        <dbReference type="PROSITE" id="PS51294"/>
    </source>
</evidence>
<dbReference type="InterPro" id="IPR017930">
    <property type="entry name" value="Myb_dom"/>
</dbReference>
<dbReference type="Pfam" id="PF00072">
    <property type="entry name" value="Response_reg"/>
    <property type="match status" value="1"/>
</dbReference>
<evidence type="ECO:0000256" key="8">
    <source>
        <dbReference type="PROSITE-ProRule" id="PRU00169"/>
    </source>
</evidence>
<dbReference type="InterPro" id="IPR009057">
    <property type="entry name" value="Homeodomain-like_sf"/>
</dbReference>
<evidence type="ECO:0000313" key="12">
    <source>
        <dbReference type="Proteomes" id="UP000504610"/>
    </source>
</evidence>
<keyword evidence="5" id="KW-0010">Activator</keyword>
<accession>A0A6J0K724</accession>
<keyword evidence="7" id="KW-0539">Nucleus</keyword>
<dbReference type="GO" id="GO:0005634">
    <property type="term" value="C:nucleus"/>
    <property type="evidence" value="ECO:0007669"/>
    <property type="project" value="UniProtKB-SubCell"/>
</dbReference>
<feature type="region of interest" description="Disordered" evidence="9">
    <location>
        <begin position="385"/>
        <end position="407"/>
    </location>
</feature>
<evidence type="ECO:0000256" key="7">
    <source>
        <dbReference type="ARBA" id="ARBA00023242"/>
    </source>
</evidence>
<dbReference type="Pfam" id="PF00249">
    <property type="entry name" value="Myb_DNA-binding"/>
    <property type="match status" value="1"/>
</dbReference>
<keyword evidence="6" id="KW-0804">Transcription</keyword>
<protein>
    <submittedName>
        <fullName evidence="13">Two-component response regulator ARR21</fullName>
    </submittedName>
</protein>
<dbReference type="InterPro" id="IPR001789">
    <property type="entry name" value="Sig_transdc_resp-reg_receiver"/>
</dbReference>
<sequence>MAFSQAFYNQNSILRINVMVVDDDPVFLRIMSQRLENFKHRDSSTMEITVIAVKDSREALSTLKIERNNIDLIVTDYYMPDMNGLQLKNQITREFGNLPVIVMSSDTGKEHESLTCGAMGFIQKPIKATELAKIYQLAVTCKRNGKSTLWTENNHNDTYVSIPQRIQLVPEQDNLVMTTKKKLPRSDSRSMNSTNGSCVSTNASRKNKKIKANVGSGDDVEALSQPSKKSKITWTDDLHDLFLQAIRHIGLDKAVPKKILEFMNISYLTRENVASHLQKYRQFLRKVAERGSLCSNMLPSNGIDSTYPYPRITEPCYNNYTSSSWYGTSLNNRSCYSEPGHGIGQSRLLSNTSDPVRFNQMPHNYMNRSSTYEPHRLGSNLNQPIESNLNYSSQNEGRRSFLEPTANKTSQTSQVLGFEQNGLSAINGSGFNNNMLISCGSLAPNQPGTNSYKCSISTQQGILSAYGSSTSTQPGIRSHISLTPNQPGRSSYGSLTAAKPGMSSHESLSPNQQGMSSYENLTLNQPEMNNRGSLPPDQPQMSSYGNLSSNQLGLSSHGILTPNQPGLKIYGTETHNAGLNNFGSLTTHQPGSSNFSYGLQSFVDNENIAYKPQPHPRSNATAQPNIEIPQQENLSLYDEFGNINELLCDISNFQLDHNKQQEAVSTTQFELPSNFSTEMNQLFSLEKDDDWTFVNTNQGHSIGETSNNVAPEANSQTFNMSTNHDQEQDAQDFVDWSFLNPADLANEYDFMDSLFNGMNGKGFDDPRC</sequence>
<dbReference type="SMART" id="SM00448">
    <property type="entry name" value="REC"/>
    <property type="match status" value="1"/>
</dbReference>
<keyword evidence="4" id="KW-0805">Transcription regulation</keyword>
<feature type="compositionally biased region" description="Polar residues" evidence="9">
    <location>
        <begin position="504"/>
        <end position="532"/>
    </location>
</feature>
<feature type="compositionally biased region" description="Polar residues" evidence="9">
    <location>
        <begin position="385"/>
        <end position="395"/>
    </location>
</feature>
<comment type="subcellular location">
    <subcellularLocation>
        <location evidence="1">Nucleus</location>
    </subcellularLocation>
</comment>
<dbReference type="Gene3D" id="3.40.50.2300">
    <property type="match status" value="1"/>
</dbReference>
<organism evidence="12 13">
    <name type="scientific">Raphanus sativus</name>
    <name type="common">Radish</name>
    <name type="synonym">Raphanus raphanistrum var. sativus</name>
    <dbReference type="NCBI Taxonomy" id="3726"/>
    <lineage>
        <taxon>Eukaryota</taxon>
        <taxon>Viridiplantae</taxon>
        <taxon>Streptophyta</taxon>
        <taxon>Embryophyta</taxon>
        <taxon>Tracheophyta</taxon>
        <taxon>Spermatophyta</taxon>
        <taxon>Magnoliopsida</taxon>
        <taxon>eudicotyledons</taxon>
        <taxon>Gunneridae</taxon>
        <taxon>Pentapetalae</taxon>
        <taxon>rosids</taxon>
        <taxon>malvids</taxon>
        <taxon>Brassicales</taxon>
        <taxon>Brassicaceae</taxon>
        <taxon>Brassiceae</taxon>
        <taxon>Raphanus</taxon>
    </lineage>
</organism>
<dbReference type="GO" id="GO:0003677">
    <property type="term" value="F:DNA binding"/>
    <property type="evidence" value="ECO:0007669"/>
    <property type="project" value="InterPro"/>
</dbReference>
<gene>
    <name evidence="13" type="primary">LOC108815221</name>
</gene>
<dbReference type="OrthoDB" id="21225at2759"/>
<dbReference type="GO" id="GO:0000160">
    <property type="term" value="P:phosphorelay signal transduction system"/>
    <property type="evidence" value="ECO:0007669"/>
    <property type="project" value="UniProtKB-KW"/>
</dbReference>
<keyword evidence="3" id="KW-0902">Two-component regulatory system</keyword>
<reference evidence="13" key="2">
    <citation type="submission" date="2025-08" db="UniProtKB">
        <authorList>
            <consortium name="RefSeq"/>
        </authorList>
    </citation>
    <scope>IDENTIFICATION</scope>
    <source>
        <tissue evidence="13">Leaf</tissue>
    </source>
</reference>
<dbReference type="RefSeq" id="XP_018443368.1">
    <property type="nucleotide sequence ID" value="XM_018587866.1"/>
</dbReference>
<dbReference type="InterPro" id="IPR001005">
    <property type="entry name" value="SANT/Myb"/>
</dbReference>
<dbReference type="InterPro" id="IPR011006">
    <property type="entry name" value="CheY-like_superfamily"/>
</dbReference>
<feature type="region of interest" description="Disordered" evidence="9">
    <location>
        <begin position="181"/>
        <end position="205"/>
    </location>
</feature>
<dbReference type="CDD" id="cd00156">
    <property type="entry name" value="REC"/>
    <property type="match status" value="1"/>
</dbReference>
<dbReference type="InterPro" id="IPR045279">
    <property type="entry name" value="ARR-like"/>
</dbReference>
<keyword evidence="2 8" id="KW-0597">Phosphoprotein</keyword>
<feature type="compositionally biased region" description="Polar residues" evidence="9">
    <location>
        <begin position="189"/>
        <end position="204"/>
    </location>
</feature>
<dbReference type="GeneID" id="108815221"/>
<dbReference type="PROSITE" id="PS51294">
    <property type="entry name" value="HTH_MYB"/>
    <property type="match status" value="1"/>
</dbReference>
<dbReference type="InterPro" id="IPR006447">
    <property type="entry name" value="Myb_dom_plants"/>
</dbReference>
<proteinExistence type="predicted"/>
<dbReference type="AlphaFoldDB" id="A0A6J0K724"/>
<evidence type="ECO:0000256" key="9">
    <source>
        <dbReference type="SAM" id="MobiDB-lite"/>
    </source>
</evidence>
<dbReference type="PROSITE" id="PS50110">
    <property type="entry name" value="RESPONSE_REGULATORY"/>
    <property type="match status" value="1"/>
</dbReference>
<keyword evidence="12" id="KW-1185">Reference proteome</keyword>
<feature type="domain" description="Response regulatory" evidence="10">
    <location>
        <begin position="17"/>
        <end position="139"/>
    </location>
</feature>
<dbReference type="GO" id="GO:0009736">
    <property type="term" value="P:cytokinin-activated signaling pathway"/>
    <property type="evidence" value="ECO:0007669"/>
    <property type="project" value="InterPro"/>
</dbReference>
<name>A0A6J0K724_RAPSA</name>
<dbReference type="Gene3D" id="1.10.10.60">
    <property type="entry name" value="Homeodomain-like"/>
    <property type="match status" value="1"/>
</dbReference>
<evidence type="ECO:0000256" key="3">
    <source>
        <dbReference type="ARBA" id="ARBA00023012"/>
    </source>
</evidence>
<dbReference type="NCBIfam" id="TIGR01557">
    <property type="entry name" value="myb_SHAQKYF"/>
    <property type="match status" value="1"/>
</dbReference>
<evidence type="ECO:0000256" key="2">
    <source>
        <dbReference type="ARBA" id="ARBA00022553"/>
    </source>
</evidence>
<evidence type="ECO:0000256" key="5">
    <source>
        <dbReference type="ARBA" id="ARBA00023159"/>
    </source>
</evidence>